<sequence>MFMRQSLKVNKFIRLKPHYLVIRNLQKSTQPELEYNETVFFSEQREKQPQRKPFLKNLLLGALDTEVFSLPELQTVDRFKDFEAWLKPIEDYVCSCTEPGKEKLKRNEILSCLKDLDLFRAYISEEHRGLNLSETESLKLIETLGILPWLSTYMVKNVMLPVQLISKYGSEDQKKKYFPKIISGEIVPTICLKEKTNGTNINNIESFATLHDNSWILNGEKSFVVNGVNANLFLVFAQCTMTHIFNPQATSLFLVERDFGGISCTNIYETIGRREVPVCTVNFTDTIIPTTNIIGEPNKAFNIMMEMLKPGIQHITGQSIVILRNFINQLLVDVLEMKHFDREFYQFESVKKVLAEASHSLYTMESMAYLTIKLADLHENQDVEIERTITETYCANKCLNSIQSGLQLLGAQTYLNKSSYINMYHDALAFTTLDTNNLDAYVYVATAFLQYMGKSVFKEVYKQRNVSKHPWYNIFKLYGDAMLRKQKLTDHFHPSLTCSVMYFEASINIVKKSVGLMLQRHGAEIMNKQIALLRITSMLTEIFAMTANLSRSSRSYSLGLRHSDIEKNLAVCVTYEGFQRIKNIATEIEENDVLNGDIYRNQLTDLIYRQRKYPMENPLNRIFT</sequence>
<evidence type="ECO:0000256" key="6">
    <source>
        <dbReference type="ARBA" id="ARBA00022946"/>
    </source>
</evidence>
<dbReference type="Pfam" id="PF00441">
    <property type="entry name" value="Acyl-CoA_dh_1"/>
    <property type="match status" value="1"/>
</dbReference>
<evidence type="ECO:0000259" key="12">
    <source>
        <dbReference type="Pfam" id="PF02771"/>
    </source>
</evidence>
<keyword evidence="15" id="KW-1185">Reference proteome</keyword>
<dbReference type="PANTHER" id="PTHR43884:SF9">
    <property type="entry name" value="COMPLEX I ASSEMBLY FACTOR ACAD9, MITOCHONDRIAL"/>
    <property type="match status" value="1"/>
</dbReference>
<evidence type="ECO:0000256" key="2">
    <source>
        <dbReference type="ARBA" id="ARBA00004173"/>
    </source>
</evidence>
<name>A0A154NWA7_DUFNO</name>
<evidence type="ECO:0000313" key="14">
    <source>
        <dbReference type="EMBL" id="KZC03975.1"/>
    </source>
</evidence>
<evidence type="ECO:0000313" key="15">
    <source>
        <dbReference type="Proteomes" id="UP000076502"/>
    </source>
</evidence>
<dbReference type="STRING" id="178035.A0A154NWA7"/>
<dbReference type="Gene3D" id="2.40.110.10">
    <property type="entry name" value="Butyryl-CoA Dehydrogenase, subunit A, domain 2"/>
    <property type="match status" value="1"/>
</dbReference>
<evidence type="ECO:0000259" key="10">
    <source>
        <dbReference type="Pfam" id="PF00441"/>
    </source>
</evidence>
<dbReference type="InterPro" id="IPR006091">
    <property type="entry name" value="Acyl-CoA_Oxase/DH_mid-dom"/>
</dbReference>
<keyword evidence="8" id="KW-0496">Mitochondrion</keyword>
<dbReference type="InterPro" id="IPR009075">
    <property type="entry name" value="AcylCo_DH/oxidase_C"/>
</dbReference>
<gene>
    <name evidence="14" type="ORF">WN55_01235</name>
</gene>
<dbReference type="SUPFAM" id="SSF56645">
    <property type="entry name" value="Acyl-CoA dehydrogenase NM domain-like"/>
    <property type="match status" value="1"/>
</dbReference>
<keyword evidence="7 9" id="KW-0560">Oxidoreductase</keyword>
<keyword evidence="4 9" id="KW-0285">Flavoprotein</keyword>
<protein>
    <submittedName>
        <fullName evidence="14">Acyl-CoA dehydrogenase family member 9, mitochondrial</fullName>
    </submittedName>
</protein>
<comment type="cofactor">
    <cofactor evidence="1 9">
        <name>FAD</name>
        <dbReference type="ChEBI" id="CHEBI:57692"/>
    </cofactor>
</comment>
<dbReference type="SUPFAM" id="SSF47203">
    <property type="entry name" value="Acyl-CoA dehydrogenase C-terminal domain-like"/>
    <property type="match status" value="1"/>
</dbReference>
<dbReference type="Gene3D" id="1.10.540.10">
    <property type="entry name" value="Acyl-CoA dehydrogenase/oxidase, N-terminal domain"/>
    <property type="match status" value="1"/>
</dbReference>
<dbReference type="InterPro" id="IPR046373">
    <property type="entry name" value="Acyl-CoA_Oxase/DH_mid-dom_sf"/>
</dbReference>
<dbReference type="EMBL" id="KQ434773">
    <property type="protein sequence ID" value="KZC03975.1"/>
    <property type="molecule type" value="Genomic_DNA"/>
</dbReference>
<feature type="domain" description="ACAD9/ACADV-like C-terminal" evidence="13">
    <location>
        <begin position="495"/>
        <end position="605"/>
    </location>
</feature>
<evidence type="ECO:0000256" key="7">
    <source>
        <dbReference type="ARBA" id="ARBA00023002"/>
    </source>
</evidence>
<dbReference type="InterPro" id="IPR009100">
    <property type="entry name" value="AcylCoA_DH/oxidase_NM_dom_sf"/>
</dbReference>
<evidence type="ECO:0000256" key="5">
    <source>
        <dbReference type="ARBA" id="ARBA00022827"/>
    </source>
</evidence>
<evidence type="ECO:0000256" key="4">
    <source>
        <dbReference type="ARBA" id="ARBA00022630"/>
    </source>
</evidence>
<proteinExistence type="inferred from homology"/>
<evidence type="ECO:0000259" key="11">
    <source>
        <dbReference type="Pfam" id="PF02770"/>
    </source>
</evidence>
<evidence type="ECO:0000256" key="3">
    <source>
        <dbReference type="ARBA" id="ARBA00009347"/>
    </source>
</evidence>
<feature type="domain" description="Acyl-CoA dehydrogenase/oxidase C-terminal" evidence="10">
    <location>
        <begin position="301"/>
        <end position="433"/>
    </location>
</feature>
<comment type="subcellular location">
    <subcellularLocation>
        <location evidence="2">Mitochondrion</location>
    </subcellularLocation>
</comment>
<dbReference type="Proteomes" id="UP000076502">
    <property type="component" value="Unassembled WGS sequence"/>
</dbReference>
<evidence type="ECO:0000256" key="9">
    <source>
        <dbReference type="RuleBase" id="RU362125"/>
    </source>
</evidence>
<dbReference type="Gene3D" id="1.20.140.10">
    <property type="entry name" value="Butyryl-CoA Dehydrogenase, subunit A, domain 3"/>
    <property type="match status" value="2"/>
</dbReference>
<accession>A0A154NWA7</accession>
<comment type="similarity">
    <text evidence="3 9">Belongs to the acyl-CoA dehydrogenase family.</text>
</comment>
<dbReference type="PANTHER" id="PTHR43884">
    <property type="entry name" value="ACYL-COA DEHYDROGENASE"/>
    <property type="match status" value="1"/>
</dbReference>
<organism evidence="14 15">
    <name type="scientific">Dufourea novaeangliae</name>
    <name type="common">Sweat bee</name>
    <dbReference type="NCBI Taxonomy" id="178035"/>
    <lineage>
        <taxon>Eukaryota</taxon>
        <taxon>Metazoa</taxon>
        <taxon>Ecdysozoa</taxon>
        <taxon>Arthropoda</taxon>
        <taxon>Hexapoda</taxon>
        <taxon>Insecta</taxon>
        <taxon>Pterygota</taxon>
        <taxon>Neoptera</taxon>
        <taxon>Endopterygota</taxon>
        <taxon>Hymenoptera</taxon>
        <taxon>Apocrita</taxon>
        <taxon>Aculeata</taxon>
        <taxon>Apoidea</taxon>
        <taxon>Anthophila</taxon>
        <taxon>Halictidae</taxon>
        <taxon>Rophitinae</taxon>
        <taxon>Dufourea</taxon>
    </lineage>
</organism>
<feature type="domain" description="Acyl-CoA oxidase/dehydrogenase middle" evidence="11">
    <location>
        <begin position="191"/>
        <end position="285"/>
    </location>
</feature>
<evidence type="ECO:0000259" key="13">
    <source>
        <dbReference type="Pfam" id="PF21343"/>
    </source>
</evidence>
<dbReference type="InterPro" id="IPR013786">
    <property type="entry name" value="AcylCoA_DH/ox_N"/>
</dbReference>
<dbReference type="Pfam" id="PF21343">
    <property type="entry name" value="ACAD9-ACADV_C"/>
    <property type="match status" value="1"/>
</dbReference>
<dbReference type="Pfam" id="PF02771">
    <property type="entry name" value="Acyl-CoA_dh_N"/>
    <property type="match status" value="1"/>
</dbReference>
<dbReference type="GO" id="GO:0050660">
    <property type="term" value="F:flavin adenine dinucleotide binding"/>
    <property type="evidence" value="ECO:0007669"/>
    <property type="project" value="InterPro"/>
</dbReference>
<feature type="domain" description="Acyl-CoA dehydrogenase/oxidase N-terminal" evidence="12">
    <location>
        <begin position="107"/>
        <end position="185"/>
    </location>
</feature>
<dbReference type="GO" id="GO:0003995">
    <property type="term" value="F:acyl-CoA dehydrogenase activity"/>
    <property type="evidence" value="ECO:0007669"/>
    <property type="project" value="TreeGrafter"/>
</dbReference>
<dbReference type="OrthoDB" id="354at2759"/>
<keyword evidence="5 9" id="KW-0274">FAD</keyword>
<reference evidence="14 15" key="1">
    <citation type="submission" date="2015-07" db="EMBL/GenBank/DDBJ databases">
        <title>The genome of Dufourea novaeangliae.</title>
        <authorList>
            <person name="Pan H."/>
            <person name="Kapheim K."/>
        </authorList>
    </citation>
    <scope>NUCLEOTIDE SEQUENCE [LARGE SCALE GENOMIC DNA]</scope>
    <source>
        <strain evidence="14">0120121106</strain>
        <tissue evidence="14">Whole body</tissue>
    </source>
</reference>
<dbReference type="InterPro" id="IPR049448">
    <property type="entry name" value="ACAD9/ACADV-like_C"/>
</dbReference>
<keyword evidence="6" id="KW-0809">Transit peptide</keyword>
<dbReference type="InterPro" id="IPR037069">
    <property type="entry name" value="AcylCoA_DH/ox_N_sf"/>
</dbReference>
<evidence type="ECO:0000256" key="1">
    <source>
        <dbReference type="ARBA" id="ARBA00001974"/>
    </source>
</evidence>
<dbReference type="GO" id="GO:0005739">
    <property type="term" value="C:mitochondrion"/>
    <property type="evidence" value="ECO:0007669"/>
    <property type="project" value="UniProtKB-SubCell"/>
</dbReference>
<dbReference type="GO" id="GO:0006631">
    <property type="term" value="P:fatty acid metabolic process"/>
    <property type="evidence" value="ECO:0007669"/>
    <property type="project" value="UniProtKB-ARBA"/>
</dbReference>
<dbReference type="Pfam" id="PF02770">
    <property type="entry name" value="Acyl-CoA_dh_M"/>
    <property type="match status" value="1"/>
</dbReference>
<evidence type="ECO:0000256" key="8">
    <source>
        <dbReference type="ARBA" id="ARBA00023128"/>
    </source>
</evidence>
<dbReference type="InterPro" id="IPR036250">
    <property type="entry name" value="AcylCo_DH-like_C"/>
</dbReference>
<dbReference type="AlphaFoldDB" id="A0A154NWA7"/>